<dbReference type="Proteomes" id="UP000555275">
    <property type="component" value="Unassembled WGS sequence"/>
</dbReference>
<feature type="region of interest" description="Disordered" evidence="6">
    <location>
        <begin position="961"/>
        <end position="982"/>
    </location>
</feature>
<sequence length="1283" mass="145030">APGMEWPASTTMAEKQNPVDYGVQIRFINDLQEPRRPPKARGKPGSYGVAVRVQGIAGQPFVVLNSGEKGSDSFGVQIKSEGSYPTPPTGPQPPGSISSDSDLPENPYTGRQPRHGSSYSTSDEEANGISVTSRHEPKPQPSKRPLGEELRRTQSHGDLLGATAEELFAAGAPRAGGSRQHRVLAGSKSSSMLNIAPERSKGSGSRAVAKDPSLETEATVDAGGDVDTKPLSSVDSLISKFDGKVQQRGRAARRGRIPSEERKRSQSLDSRVPHRDVPDTGKLSGAQHRAAGSVRPQPSVPAGSPSRLSGAGGMEDGGTRSQRANRGMEEPATERLQSKARAELQVPGGQITRVTSPLTKGGTGTKVSAGIFRSGGTRRLKSTPDLLRDQREVAQPGSSEHPRELIYGILKEGSSESEISLKRKTARLLEKMQELAVPTKDAACSQPQHRELAQKVEELQEKLDEETKLRQKLELTREPARSGSARALEARLREAEGESQRLRGALEKKTQELQRSLQEYGDGGTLAQVSPLPVASLPPNPAVPFAQELLETREELEEALSSKQRQEEQLRLRERELTALKGALKEEVASHDKELDRVRQRYQSDMEQLRRSMEDISQDQANLESERQKINTVVRNLQRELEESAEETGHWRDMFQKNKDELRTTKQELLQVKLEREEFEEELRELRERFAAAREEADQARSRAPDPGELEALRKELREAREMQREVAAEKRTQEELLRQREREVAALKGTMREEASSRDGELERLRRDLQQLQEERDEATKAKASLESAREASEQARKTVESSLRELQEQNDDLRRKVLGMETRLKEYERLGENWEGSQARLKEKVAKLEAERRQMEESLGEATEREQELLVAKRSLETRLEEAQRSLARLTQEHQELSASYQDEQRQKEQLKRAKSELEEQKRLLDRTTEKLNKELEQMTEESHSSLAVLKSQLEEFKEKSRKEITDSQKQAKDRGAEVEKMQFSMGRLQDEVARLKQALQDSQAERESALLDKEVLLQRLSNLEQELEAKKRSQDDRSRHVKALEEKSKHLEVELDEERTTVELLTERVNRSRDQIDQLRAELLQERSSRQDLECDKVSLERQNKELKSRLASSEGLQKPAGNVSQLEARVEELQDRLQAEEREKSVLLSSNRKLERKVKELTIQIDDERQHVSDQKDQLSLRVKALKRQVDEAEEEIERLESARKKAQREVEEQHELNEQLQNRIKALEKEAWRKAARSAADSSLQDDPLSSDEEFDSAYGPSSIASLLNEANLQASSC</sequence>
<dbReference type="PANTHER" id="PTHR46349:SF4">
    <property type="entry name" value="CINGULIN"/>
    <property type="match status" value="1"/>
</dbReference>
<feature type="region of interest" description="Disordered" evidence="6">
    <location>
        <begin position="472"/>
        <end position="514"/>
    </location>
</feature>
<dbReference type="InterPro" id="IPR002928">
    <property type="entry name" value="Myosin_tail"/>
</dbReference>
<comment type="caution">
    <text evidence="8">The sequence shown here is derived from an EMBL/GenBank/DDBJ whole genome shotgun (WGS) entry which is preliminary data.</text>
</comment>
<accession>A0A7L0TEN2</accession>
<dbReference type="OrthoDB" id="6108017at2759"/>
<dbReference type="GO" id="GO:0008017">
    <property type="term" value="F:microtubule binding"/>
    <property type="evidence" value="ECO:0007669"/>
    <property type="project" value="TreeGrafter"/>
</dbReference>
<evidence type="ECO:0000256" key="2">
    <source>
        <dbReference type="ARBA" id="ARBA00022427"/>
    </source>
</evidence>
<feature type="compositionally biased region" description="Basic and acidic residues" evidence="6">
    <location>
        <begin position="905"/>
        <end position="931"/>
    </location>
</feature>
<evidence type="ECO:0000256" key="1">
    <source>
        <dbReference type="ARBA" id="ARBA00004435"/>
    </source>
</evidence>
<dbReference type="EMBL" id="VXAO01001953">
    <property type="protein sequence ID" value="NXL53157.1"/>
    <property type="molecule type" value="Genomic_DNA"/>
</dbReference>
<dbReference type="GO" id="GO:0000226">
    <property type="term" value="P:microtubule cytoskeleton organization"/>
    <property type="evidence" value="ECO:0007669"/>
    <property type="project" value="TreeGrafter"/>
</dbReference>
<evidence type="ECO:0000256" key="6">
    <source>
        <dbReference type="SAM" id="MobiDB-lite"/>
    </source>
</evidence>
<feature type="compositionally biased region" description="Basic and acidic residues" evidence="6">
    <location>
        <begin position="257"/>
        <end position="279"/>
    </location>
</feature>
<keyword evidence="2" id="KW-0796">Tight junction</keyword>
<feature type="region of interest" description="Disordered" evidence="6">
    <location>
        <begin position="1240"/>
        <end position="1265"/>
    </location>
</feature>
<keyword evidence="9" id="KW-1185">Reference proteome</keyword>
<feature type="region of interest" description="Disordered" evidence="6">
    <location>
        <begin position="896"/>
        <end position="931"/>
    </location>
</feature>
<feature type="compositionally biased region" description="Basic and acidic residues" evidence="6">
    <location>
        <begin position="326"/>
        <end position="342"/>
    </location>
</feature>
<feature type="compositionally biased region" description="Low complexity" evidence="6">
    <location>
        <begin position="1243"/>
        <end position="1253"/>
    </location>
</feature>
<feature type="region of interest" description="Disordered" evidence="6">
    <location>
        <begin position="63"/>
        <end position="401"/>
    </location>
</feature>
<gene>
    <name evidence="8" type="primary">Cgn</name>
    <name evidence="8" type="ORF">PODPOD_R11527</name>
</gene>
<feature type="compositionally biased region" description="Basic and acidic residues" evidence="6">
    <location>
        <begin position="488"/>
        <end position="512"/>
    </location>
</feature>
<evidence type="ECO:0000256" key="5">
    <source>
        <dbReference type="ARBA" id="ARBA00044075"/>
    </source>
</evidence>
<evidence type="ECO:0000313" key="8">
    <source>
        <dbReference type="EMBL" id="NXL53157.1"/>
    </source>
</evidence>
<proteinExistence type="inferred from homology"/>
<comment type="similarity">
    <text evidence="4">Belongs to the cingulin family.</text>
</comment>
<dbReference type="Pfam" id="PF01576">
    <property type="entry name" value="Myosin_tail_1"/>
    <property type="match status" value="1"/>
</dbReference>
<keyword evidence="3" id="KW-0175">Coiled coil</keyword>
<evidence type="ECO:0000259" key="7">
    <source>
        <dbReference type="Pfam" id="PF01576"/>
    </source>
</evidence>
<feature type="region of interest" description="Disordered" evidence="6">
    <location>
        <begin position="746"/>
        <end position="809"/>
    </location>
</feature>
<feature type="compositionally biased region" description="Basic and acidic residues" evidence="6">
    <location>
        <begin position="746"/>
        <end position="770"/>
    </location>
</feature>
<organism evidence="8 9">
    <name type="scientific">Podilymbus podiceps</name>
    <name type="common">Pied-billed grebe</name>
    <dbReference type="NCBI Taxonomy" id="9252"/>
    <lineage>
        <taxon>Eukaryota</taxon>
        <taxon>Metazoa</taxon>
        <taxon>Chordata</taxon>
        <taxon>Craniata</taxon>
        <taxon>Vertebrata</taxon>
        <taxon>Euteleostomi</taxon>
        <taxon>Archelosauria</taxon>
        <taxon>Archosauria</taxon>
        <taxon>Dinosauria</taxon>
        <taxon>Saurischia</taxon>
        <taxon>Theropoda</taxon>
        <taxon>Coelurosauria</taxon>
        <taxon>Aves</taxon>
        <taxon>Neognathae</taxon>
        <taxon>Neoaves</taxon>
        <taxon>Mirandornithes</taxon>
        <taxon>Podicipediformes</taxon>
        <taxon>Podicipedidae</taxon>
        <taxon>Podilymbus</taxon>
    </lineage>
</organism>
<feature type="compositionally biased region" description="Basic and acidic residues" evidence="6">
    <location>
        <begin position="789"/>
        <end position="809"/>
    </location>
</feature>
<protein>
    <recommendedName>
        <fullName evidence="5">Cingulin</fullName>
    </recommendedName>
</protein>
<feature type="compositionally biased region" description="Pro residues" evidence="6">
    <location>
        <begin position="85"/>
        <end position="94"/>
    </location>
</feature>
<keyword evidence="2" id="KW-0965">Cell junction</keyword>
<evidence type="ECO:0000256" key="4">
    <source>
        <dbReference type="ARBA" id="ARBA00038467"/>
    </source>
</evidence>
<reference evidence="8 9" key="1">
    <citation type="submission" date="2019-09" db="EMBL/GenBank/DDBJ databases">
        <title>Bird 10,000 Genomes (B10K) Project - Family phase.</title>
        <authorList>
            <person name="Zhang G."/>
        </authorList>
    </citation>
    <scope>NUCLEOTIDE SEQUENCE [LARGE SCALE GENOMIC DNA]</scope>
    <source>
        <strain evidence="8">B10K-DU-009-04</strain>
        <tissue evidence="8">Mixed tissue sample</tissue>
    </source>
</reference>
<feature type="region of interest" description="Disordered" evidence="6">
    <location>
        <begin position="694"/>
        <end position="714"/>
    </location>
</feature>
<dbReference type="GO" id="GO:0016459">
    <property type="term" value="C:myosin complex"/>
    <property type="evidence" value="ECO:0007669"/>
    <property type="project" value="InterPro"/>
</dbReference>
<feature type="non-terminal residue" evidence="8">
    <location>
        <position position="1"/>
    </location>
</feature>
<dbReference type="PANTHER" id="PTHR46349">
    <property type="entry name" value="CINGULIN-LIKE PROTEIN 1-RELATED"/>
    <property type="match status" value="1"/>
</dbReference>
<name>A0A7L0TEN2_PODPO</name>
<dbReference type="GO" id="GO:0005923">
    <property type="term" value="C:bicellular tight junction"/>
    <property type="evidence" value="ECO:0007669"/>
    <property type="project" value="TreeGrafter"/>
</dbReference>
<evidence type="ECO:0000313" key="9">
    <source>
        <dbReference type="Proteomes" id="UP000555275"/>
    </source>
</evidence>
<evidence type="ECO:0000256" key="3">
    <source>
        <dbReference type="ARBA" id="ARBA00023054"/>
    </source>
</evidence>
<feature type="domain" description="Myosin tail" evidence="7">
    <location>
        <begin position="1024"/>
        <end position="1232"/>
    </location>
</feature>
<comment type="subcellular location">
    <subcellularLocation>
        <location evidence="1">Cell junction</location>
        <location evidence="1">Tight junction</location>
    </subcellularLocation>
</comment>
<feature type="non-terminal residue" evidence="8">
    <location>
        <position position="1283"/>
    </location>
</feature>